<dbReference type="PANTHER" id="PTHR38766">
    <property type="entry name" value="FLAGELLAR PROTEIN FLIO"/>
    <property type="match status" value="1"/>
</dbReference>
<dbReference type="RefSeq" id="WP_408078450.1">
    <property type="nucleotide sequence ID" value="NZ_JBELQC010000001.1"/>
</dbReference>
<feature type="transmembrane region" description="Helical" evidence="9">
    <location>
        <begin position="6"/>
        <end position="27"/>
    </location>
</feature>
<dbReference type="InterPro" id="IPR052205">
    <property type="entry name" value="FliO/MopB"/>
</dbReference>
<protein>
    <submittedName>
        <fullName evidence="10">Flagellar biosynthetic protein FliO</fullName>
    </submittedName>
</protein>
<evidence type="ECO:0000256" key="7">
    <source>
        <dbReference type="ARBA" id="ARBA00023143"/>
    </source>
</evidence>
<evidence type="ECO:0000256" key="3">
    <source>
        <dbReference type="ARBA" id="ARBA00022475"/>
    </source>
</evidence>
<reference evidence="10 11" key="1">
    <citation type="submission" date="2024-06" db="EMBL/GenBank/DDBJ databases">
        <authorList>
            <person name="Kaempfer P."/>
            <person name="Viver T."/>
        </authorList>
    </citation>
    <scope>NUCLEOTIDE SEQUENCE [LARGE SCALE GENOMIC DNA]</scope>
    <source>
        <strain evidence="10 11">ST-64</strain>
    </source>
</reference>
<keyword evidence="6 9" id="KW-0472">Membrane</keyword>
<evidence type="ECO:0000256" key="4">
    <source>
        <dbReference type="ARBA" id="ARBA00022692"/>
    </source>
</evidence>
<keyword evidence="5 9" id="KW-1133">Transmembrane helix</keyword>
<keyword evidence="10" id="KW-0969">Cilium</keyword>
<dbReference type="Proteomes" id="UP001629244">
    <property type="component" value="Unassembled WGS sequence"/>
</dbReference>
<sequence length="145" mass="15583">MTILALLRMFGALAIVLGLLAGALWAVRRFNLRLPGRIGGGGVDERRLAVVERLSVDQKRSLLLVRRDNVEHLVLMAPEGNVVLNAPRAEASELRLARTPVAHPVAALPSFDAETDAGEGRGSTAFLGNLHSVQSFAHARLARHA</sequence>
<dbReference type="PANTHER" id="PTHR38766:SF1">
    <property type="entry name" value="FLAGELLAR PROTEIN FLIO"/>
    <property type="match status" value="1"/>
</dbReference>
<evidence type="ECO:0000256" key="2">
    <source>
        <dbReference type="ARBA" id="ARBA00004236"/>
    </source>
</evidence>
<keyword evidence="10" id="KW-0966">Cell projection</keyword>
<evidence type="ECO:0000313" key="10">
    <source>
        <dbReference type="EMBL" id="MFL9841555.1"/>
    </source>
</evidence>
<name>A0ABW8YNS1_9SPHN</name>
<dbReference type="InterPro" id="IPR022781">
    <property type="entry name" value="Flagellar_biosynth_FliO"/>
</dbReference>
<keyword evidence="10" id="KW-0282">Flagellum</keyword>
<keyword evidence="7" id="KW-0975">Bacterial flagellum</keyword>
<proteinExistence type="inferred from homology"/>
<organism evidence="10 11">
    <name type="scientific">Sphingomonas plantiphila</name>
    <dbReference type="NCBI Taxonomy" id="3163295"/>
    <lineage>
        <taxon>Bacteria</taxon>
        <taxon>Pseudomonadati</taxon>
        <taxon>Pseudomonadota</taxon>
        <taxon>Alphaproteobacteria</taxon>
        <taxon>Sphingomonadales</taxon>
        <taxon>Sphingomonadaceae</taxon>
        <taxon>Sphingomonas</taxon>
    </lineage>
</organism>
<keyword evidence="3" id="KW-1003">Cell membrane</keyword>
<gene>
    <name evidence="10" type="ORF">ABS767_11320</name>
</gene>
<keyword evidence="4 9" id="KW-0812">Transmembrane</keyword>
<comment type="subcellular location">
    <subcellularLocation>
        <location evidence="1">Bacterial flagellum basal body</location>
    </subcellularLocation>
    <subcellularLocation>
        <location evidence="2">Cell membrane</location>
    </subcellularLocation>
</comment>
<accession>A0ABW8YNS1</accession>
<dbReference type="EMBL" id="JBELQC010000001">
    <property type="protein sequence ID" value="MFL9841555.1"/>
    <property type="molecule type" value="Genomic_DNA"/>
</dbReference>
<evidence type="ECO:0000256" key="1">
    <source>
        <dbReference type="ARBA" id="ARBA00004117"/>
    </source>
</evidence>
<evidence type="ECO:0000256" key="8">
    <source>
        <dbReference type="ARBA" id="ARBA00037937"/>
    </source>
</evidence>
<evidence type="ECO:0000256" key="5">
    <source>
        <dbReference type="ARBA" id="ARBA00022989"/>
    </source>
</evidence>
<dbReference type="Pfam" id="PF04347">
    <property type="entry name" value="FliO"/>
    <property type="match status" value="1"/>
</dbReference>
<evidence type="ECO:0000256" key="6">
    <source>
        <dbReference type="ARBA" id="ARBA00023136"/>
    </source>
</evidence>
<evidence type="ECO:0000256" key="9">
    <source>
        <dbReference type="SAM" id="Phobius"/>
    </source>
</evidence>
<keyword evidence="11" id="KW-1185">Reference proteome</keyword>
<evidence type="ECO:0000313" key="11">
    <source>
        <dbReference type="Proteomes" id="UP001629244"/>
    </source>
</evidence>
<comment type="caution">
    <text evidence="10">The sequence shown here is derived from an EMBL/GenBank/DDBJ whole genome shotgun (WGS) entry which is preliminary data.</text>
</comment>
<comment type="similarity">
    <text evidence="8">Belongs to the FliO/MopB family.</text>
</comment>